<feature type="domain" description="Carbohydrate-binding" evidence="1">
    <location>
        <begin position="26"/>
        <end position="211"/>
    </location>
</feature>
<protein>
    <submittedName>
        <fullName evidence="2">Carbohydrate-binding family 9-like protein</fullName>
    </submittedName>
</protein>
<dbReference type="RefSeq" id="WP_380900670.1">
    <property type="nucleotide sequence ID" value="NZ_JBHUEG010000007.1"/>
</dbReference>
<dbReference type="Proteomes" id="UP001597545">
    <property type="component" value="Unassembled WGS sequence"/>
</dbReference>
<dbReference type="InterPro" id="IPR010502">
    <property type="entry name" value="Carb-bd_dom_fam9"/>
</dbReference>
<gene>
    <name evidence="2" type="ORF">ACFSR5_03250</name>
</gene>
<dbReference type="CDD" id="cd09620">
    <property type="entry name" value="CBM9_like_3"/>
    <property type="match status" value="1"/>
</dbReference>
<sequence length="213" mass="24315">MSSLRVPKIDGNIVTLNYATLQQKLEMLPWNNLPNVNWPEEYPDKPIVNFQIAHSGESIFLHYVVDEDFVKAQYVRPNEAVWEDSCVEFFVSFDERKHYYNLEFNVLGTGLIGYGTEVKSERQRLRASLIETVQTVTSVVHTGGKKTWGIVLIIPVSVFTESSIARLDGVKAHANFYKCGDGLPKPHFISWSKIDYPTPNFHLPAFFGDVIFE</sequence>
<evidence type="ECO:0000313" key="2">
    <source>
        <dbReference type="EMBL" id="MFD2546658.1"/>
    </source>
</evidence>
<dbReference type="EMBL" id="JBHULR010000003">
    <property type="protein sequence ID" value="MFD2546658.1"/>
    <property type="molecule type" value="Genomic_DNA"/>
</dbReference>
<dbReference type="SUPFAM" id="SSF49344">
    <property type="entry name" value="CBD9-like"/>
    <property type="match status" value="1"/>
</dbReference>
<keyword evidence="3" id="KW-1185">Reference proteome</keyword>
<name>A0ABW5KEA6_9SPHI</name>
<reference evidence="3" key="1">
    <citation type="journal article" date="2019" name="Int. J. Syst. Evol. Microbiol.">
        <title>The Global Catalogue of Microorganisms (GCM) 10K type strain sequencing project: providing services to taxonomists for standard genome sequencing and annotation.</title>
        <authorList>
            <consortium name="The Broad Institute Genomics Platform"/>
            <consortium name="The Broad Institute Genome Sequencing Center for Infectious Disease"/>
            <person name="Wu L."/>
            <person name="Ma J."/>
        </authorList>
    </citation>
    <scope>NUCLEOTIDE SEQUENCE [LARGE SCALE GENOMIC DNA]</scope>
    <source>
        <strain evidence="3">KCTC 42662</strain>
    </source>
</reference>
<dbReference type="Gene3D" id="2.60.40.1190">
    <property type="match status" value="1"/>
</dbReference>
<evidence type="ECO:0000259" key="1">
    <source>
        <dbReference type="Pfam" id="PF16011"/>
    </source>
</evidence>
<comment type="caution">
    <text evidence="2">The sequence shown here is derived from an EMBL/GenBank/DDBJ whole genome shotgun (WGS) entry which is preliminary data.</text>
</comment>
<proteinExistence type="predicted"/>
<dbReference type="Pfam" id="PF16011">
    <property type="entry name" value="CBM9_2"/>
    <property type="match status" value="1"/>
</dbReference>
<accession>A0ABW5KEA6</accession>
<organism evidence="2 3">
    <name type="scientific">Sphingobacterium suaedae</name>
    <dbReference type="NCBI Taxonomy" id="1686402"/>
    <lineage>
        <taxon>Bacteria</taxon>
        <taxon>Pseudomonadati</taxon>
        <taxon>Bacteroidota</taxon>
        <taxon>Sphingobacteriia</taxon>
        <taxon>Sphingobacteriales</taxon>
        <taxon>Sphingobacteriaceae</taxon>
        <taxon>Sphingobacterium</taxon>
    </lineage>
</organism>
<evidence type="ECO:0000313" key="3">
    <source>
        <dbReference type="Proteomes" id="UP001597545"/>
    </source>
</evidence>